<name>A0ABM1Z874_AEDAL</name>
<evidence type="ECO:0000313" key="2">
    <source>
        <dbReference type="Proteomes" id="UP000069940"/>
    </source>
</evidence>
<dbReference type="RefSeq" id="XP_062709070.1">
    <property type="nucleotide sequence ID" value="XM_062853086.1"/>
</dbReference>
<dbReference type="Proteomes" id="UP000069940">
    <property type="component" value="Unassembled WGS sequence"/>
</dbReference>
<evidence type="ECO:0008006" key="3">
    <source>
        <dbReference type="Google" id="ProtNLM"/>
    </source>
</evidence>
<accession>A0ABM1Z874</accession>
<dbReference type="EnsemblMetazoa" id="AALFPA23_015992.R23291">
    <property type="protein sequence ID" value="AALFPA23_015992.P23291"/>
    <property type="gene ID" value="AALFPA23_015992"/>
</dbReference>
<reference evidence="2" key="1">
    <citation type="journal article" date="2015" name="Proc. Natl. Acad. Sci. U.S.A.">
        <title>Genome sequence of the Asian Tiger mosquito, Aedes albopictus, reveals insights into its biology, genetics, and evolution.</title>
        <authorList>
            <person name="Chen X.G."/>
            <person name="Jiang X."/>
            <person name="Gu J."/>
            <person name="Xu M."/>
            <person name="Wu Y."/>
            <person name="Deng Y."/>
            <person name="Zhang C."/>
            <person name="Bonizzoni M."/>
            <person name="Dermauw W."/>
            <person name="Vontas J."/>
            <person name="Armbruster P."/>
            <person name="Huang X."/>
            <person name="Yang Y."/>
            <person name="Zhang H."/>
            <person name="He W."/>
            <person name="Peng H."/>
            <person name="Liu Y."/>
            <person name="Wu K."/>
            <person name="Chen J."/>
            <person name="Lirakis M."/>
            <person name="Topalis P."/>
            <person name="Van Leeuwen T."/>
            <person name="Hall A.B."/>
            <person name="Jiang X."/>
            <person name="Thorpe C."/>
            <person name="Mueller R.L."/>
            <person name="Sun C."/>
            <person name="Waterhouse R.M."/>
            <person name="Yan G."/>
            <person name="Tu Z.J."/>
            <person name="Fang X."/>
            <person name="James A.A."/>
        </authorList>
    </citation>
    <scope>NUCLEOTIDE SEQUENCE [LARGE SCALE GENOMIC DNA]</scope>
    <source>
        <strain evidence="2">Foshan</strain>
    </source>
</reference>
<sequence length="323" mass="37312">MWRSLHSRPLRLYHQILYQNRQMAEQNTQMMQIMERFGIQENVSHRPTDSPEFIIESLASYIREFVYDPENGFVFGRWHRNHLRDYTFEDTVKKLKELFGRRISLFSKRYLCFQLTKNDADDFLTYAGTVNRTPSSGRRLLTKLEGNAEGECTLKSLITECQRLQNRKHDTALVEQKKSCGGVNYVRDCSYMKHVCRDCKQTGHKEGYYSCYSSKAAGKKKTNVNGVFSINQKDGSSNRKFLTVDIDGSKATLQLDTASDMTVISKKHSINLFGLDWIELFGLWDTPLSTICNQVHVPAPTDQIQRYKAASFPDVFKPDLGHC</sequence>
<keyword evidence="2" id="KW-1185">Reference proteome</keyword>
<organism evidence="1 2">
    <name type="scientific">Aedes albopictus</name>
    <name type="common">Asian tiger mosquito</name>
    <name type="synonym">Stegomyia albopicta</name>
    <dbReference type="NCBI Taxonomy" id="7160"/>
    <lineage>
        <taxon>Eukaryota</taxon>
        <taxon>Metazoa</taxon>
        <taxon>Ecdysozoa</taxon>
        <taxon>Arthropoda</taxon>
        <taxon>Hexapoda</taxon>
        <taxon>Insecta</taxon>
        <taxon>Pterygota</taxon>
        <taxon>Neoptera</taxon>
        <taxon>Endopterygota</taxon>
        <taxon>Diptera</taxon>
        <taxon>Nematocera</taxon>
        <taxon>Culicoidea</taxon>
        <taxon>Culicidae</taxon>
        <taxon>Culicinae</taxon>
        <taxon>Aedini</taxon>
        <taxon>Aedes</taxon>
        <taxon>Stegomyia</taxon>
    </lineage>
</organism>
<proteinExistence type="predicted"/>
<protein>
    <recommendedName>
        <fullName evidence="3">Peptidase A2 domain-containing protein</fullName>
    </recommendedName>
</protein>
<evidence type="ECO:0000313" key="1">
    <source>
        <dbReference type="EnsemblMetazoa" id="AALFPA23_015992.P23291"/>
    </source>
</evidence>
<dbReference type="GeneID" id="134288384"/>
<reference evidence="1" key="2">
    <citation type="submission" date="2025-05" db="UniProtKB">
        <authorList>
            <consortium name="EnsemblMetazoa"/>
        </authorList>
    </citation>
    <scope>IDENTIFICATION</scope>
    <source>
        <strain evidence="1">Foshan</strain>
    </source>
</reference>